<name>A0ABS8Y5N7_DATST</name>
<organism evidence="1 2">
    <name type="scientific">Datura stramonium</name>
    <name type="common">Jimsonweed</name>
    <name type="synonym">Common thornapple</name>
    <dbReference type="NCBI Taxonomy" id="4076"/>
    <lineage>
        <taxon>Eukaryota</taxon>
        <taxon>Viridiplantae</taxon>
        <taxon>Streptophyta</taxon>
        <taxon>Embryophyta</taxon>
        <taxon>Tracheophyta</taxon>
        <taxon>Spermatophyta</taxon>
        <taxon>Magnoliopsida</taxon>
        <taxon>eudicotyledons</taxon>
        <taxon>Gunneridae</taxon>
        <taxon>Pentapetalae</taxon>
        <taxon>asterids</taxon>
        <taxon>lamiids</taxon>
        <taxon>Solanales</taxon>
        <taxon>Solanaceae</taxon>
        <taxon>Solanoideae</taxon>
        <taxon>Datureae</taxon>
        <taxon>Datura</taxon>
    </lineage>
</organism>
<sequence length="119" mass="13576">MWLMMEGSSEGKHEEGTYEACLAANDHVIVYSQLPEAEVSARTYAGTSFHLRELLIFHDGSDEDVADENCQLPSSIRRLSIFNLKILSSHCWNKGYIYLTIMSSIHYRLKVFGTSLRLM</sequence>
<accession>A0ABS8Y5N7</accession>
<evidence type="ECO:0000313" key="1">
    <source>
        <dbReference type="EMBL" id="MCE5165938.1"/>
    </source>
</evidence>
<dbReference type="Proteomes" id="UP000823775">
    <property type="component" value="Unassembled WGS sequence"/>
</dbReference>
<protein>
    <submittedName>
        <fullName evidence="1">Uncharacterized protein</fullName>
    </submittedName>
</protein>
<comment type="caution">
    <text evidence="1">The sequence shown here is derived from an EMBL/GenBank/DDBJ whole genome shotgun (WGS) entry which is preliminary data.</text>
</comment>
<reference evidence="1 2" key="1">
    <citation type="journal article" date="2021" name="BMC Genomics">
        <title>Datura genome reveals duplications of psychoactive alkaloid biosynthetic genes and high mutation rate following tissue culture.</title>
        <authorList>
            <person name="Rajewski A."/>
            <person name="Carter-House D."/>
            <person name="Stajich J."/>
            <person name="Litt A."/>
        </authorList>
    </citation>
    <scope>NUCLEOTIDE SEQUENCE [LARGE SCALE GENOMIC DNA]</scope>
    <source>
        <strain evidence="1">AR-01</strain>
    </source>
</reference>
<evidence type="ECO:0000313" key="2">
    <source>
        <dbReference type="Proteomes" id="UP000823775"/>
    </source>
</evidence>
<gene>
    <name evidence="1" type="ORF">HAX54_013277</name>
</gene>
<keyword evidence="2" id="KW-1185">Reference proteome</keyword>
<dbReference type="EMBL" id="JACEIK010017955">
    <property type="protein sequence ID" value="MCE5165938.1"/>
    <property type="molecule type" value="Genomic_DNA"/>
</dbReference>
<proteinExistence type="predicted"/>